<keyword evidence="7" id="KW-1185">Reference proteome</keyword>
<dbReference type="EMBL" id="JALJOT010000016">
    <property type="protein sequence ID" value="KAK9902043.1"/>
    <property type="molecule type" value="Genomic_DNA"/>
</dbReference>
<dbReference type="InterPro" id="IPR016024">
    <property type="entry name" value="ARM-type_fold"/>
</dbReference>
<proteinExistence type="predicted"/>
<dbReference type="InterPro" id="IPR029314">
    <property type="entry name" value="FANCI_S4"/>
</dbReference>
<dbReference type="Pfam" id="PF14680">
    <property type="entry name" value="FANCI_HD2"/>
    <property type="match status" value="1"/>
</dbReference>
<evidence type="ECO:0000313" key="7">
    <source>
        <dbReference type="Proteomes" id="UP001491310"/>
    </source>
</evidence>
<feature type="domain" description="FANCI solenoid 4" evidence="3">
    <location>
        <begin position="779"/>
        <end position="987"/>
    </location>
</feature>
<dbReference type="SUPFAM" id="SSF48371">
    <property type="entry name" value="ARM repeat"/>
    <property type="match status" value="1"/>
</dbReference>
<dbReference type="Pfam" id="PF14678">
    <property type="entry name" value="FANCI_S4"/>
    <property type="match status" value="1"/>
</dbReference>
<gene>
    <name evidence="6" type="ORF">WJX75_002333</name>
</gene>
<evidence type="ECO:0000259" key="3">
    <source>
        <dbReference type="Pfam" id="PF14678"/>
    </source>
</evidence>
<dbReference type="InterPro" id="IPR029315">
    <property type="entry name" value="FANCI_S2"/>
</dbReference>
<feature type="compositionally biased region" description="Polar residues" evidence="1">
    <location>
        <begin position="991"/>
        <end position="1008"/>
    </location>
</feature>
<dbReference type="Pfam" id="PF14679">
    <property type="entry name" value="FANCI_HD1"/>
    <property type="match status" value="1"/>
</dbReference>
<dbReference type="InterPro" id="IPR029312">
    <property type="entry name" value="FANCI_HD2"/>
</dbReference>
<dbReference type="Pfam" id="PF14676">
    <property type="entry name" value="FANCI_S2"/>
    <property type="match status" value="1"/>
</dbReference>
<evidence type="ECO:0008006" key="8">
    <source>
        <dbReference type="Google" id="ProtNLM"/>
    </source>
</evidence>
<evidence type="ECO:0000259" key="5">
    <source>
        <dbReference type="Pfam" id="PF14680"/>
    </source>
</evidence>
<dbReference type="Proteomes" id="UP001491310">
    <property type="component" value="Unassembled WGS sequence"/>
</dbReference>
<sequence>MKGAHSLDNGLASVINEIVQTGWQPKDTARVVSVLRDISRLGKPEKVLLMRRTVLLDIEITVKLVMQSKAWINNLKAQGSMTPFSIAVMFTLASVPRLQQTAWDILKGTVHKALQESEHRQMSRWMSALPSLPQTDAASVQACIIRALENCAMGWTIIVQPALTLAVELLDGAAKKNGGFSASLLGTTNTATAAAGAAHMGIQLSCLKALVDLVPFLELNVALGLMLAIWPLCSEQRAVKEQLIMCLRKAMFRTDIGARLLAVRGFLFIVLQELQAPDAMHSDDHGASSSQVSLSQCDSLSAAGSGASLLQELTGFLRRSLTHQAPVREALYLGMQEVVNADPLVHDALVELLLPRLCHYFESDQSLPPIVLDRCASLQKGEARLNEPFGLMLLAVRAAILAGQPEMKCAKALKNIFSNIGSRLVNSNLEDWGLDSSTDLSAGTAEGLLNHAMAGSLLGSVEVYMEDIVAGAVFGGVRMDEAGEQLTSLFSFHQRLSQLAAAQGKKKGQAAPQAKGKKRVRTCTESSVNVPAVVPIRDRQPVFSASCLFHFLHMVSEDGCLADPESSLLYLSSCKGQLPLLAIIAGTGGAEECKTLHALIGGNDWHMMGAQLLKTCQMVVLASTKNSSRNAGGKRKEHDAADDLPLLAVKSIAALLHLCPNACSLQKVMASLPPALASGSTSDDPVLRDIDSHLHHLQQLLLRLVENSYFKEVEIFCGALGHLANILPQQTTARFSDWAVECCKHEDAEEMQPRAMKALIGLLLHSAGGIDLKAAHLVADCVVTELGTEDHSQPSAALPAINKDTVSSAALALLAYLESNLQDLEWLLSTMKNSQELEEAVFKRQHGVIVLIAKLLDVSSAGTLSTNLLRLVLLSYRVLTAAAKLHIVGKGKTRPAPCQPFQDMVTLVLKQVTPAVYEFVASVQQQPQENGPEGSTEAAGSLKNEERIIPDIIFNLEDFEKHLIQITCYGHLNLMRFAKRSTNRDWRTVTRPRSFSEENQAGTANAGA</sequence>
<dbReference type="PANTHER" id="PTHR21818">
    <property type="entry name" value="BC025462 PROTEIN"/>
    <property type="match status" value="1"/>
</dbReference>
<evidence type="ECO:0000259" key="4">
    <source>
        <dbReference type="Pfam" id="PF14679"/>
    </source>
</evidence>
<accession>A0ABR2YCE8</accession>
<evidence type="ECO:0000256" key="1">
    <source>
        <dbReference type="SAM" id="MobiDB-lite"/>
    </source>
</evidence>
<reference evidence="6 7" key="1">
    <citation type="journal article" date="2024" name="Nat. Commun.">
        <title>Phylogenomics reveals the evolutionary origins of lichenization in chlorophyte algae.</title>
        <authorList>
            <person name="Puginier C."/>
            <person name="Libourel C."/>
            <person name="Otte J."/>
            <person name="Skaloud P."/>
            <person name="Haon M."/>
            <person name="Grisel S."/>
            <person name="Petersen M."/>
            <person name="Berrin J.G."/>
            <person name="Delaux P.M."/>
            <person name="Dal Grande F."/>
            <person name="Keller J."/>
        </authorList>
    </citation>
    <scope>NUCLEOTIDE SEQUENCE [LARGE SCALE GENOMIC DNA]</scope>
    <source>
        <strain evidence="6 7">SAG 216-7</strain>
    </source>
</reference>
<feature type="domain" description="FANCI helical" evidence="4">
    <location>
        <begin position="77"/>
        <end position="134"/>
    </location>
</feature>
<evidence type="ECO:0000259" key="2">
    <source>
        <dbReference type="Pfam" id="PF14676"/>
    </source>
</evidence>
<dbReference type="InterPro" id="IPR029310">
    <property type="entry name" value="FANCI_HD1"/>
</dbReference>
<feature type="domain" description="FANCI helical" evidence="5">
    <location>
        <begin position="288"/>
        <end position="500"/>
    </location>
</feature>
<name>A0ABR2YCE8_9CHLO</name>
<feature type="domain" description="FANCI solenoid 2" evidence="2">
    <location>
        <begin position="199"/>
        <end position="267"/>
    </location>
</feature>
<comment type="caution">
    <text evidence="6">The sequence shown here is derived from an EMBL/GenBank/DDBJ whole genome shotgun (WGS) entry which is preliminary data.</text>
</comment>
<dbReference type="InterPro" id="IPR026171">
    <property type="entry name" value="FANCI"/>
</dbReference>
<organism evidence="6 7">
    <name type="scientific">Coccomyxa subellipsoidea</name>
    <dbReference type="NCBI Taxonomy" id="248742"/>
    <lineage>
        <taxon>Eukaryota</taxon>
        <taxon>Viridiplantae</taxon>
        <taxon>Chlorophyta</taxon>
        <taxon>core chlorophytes</taxon>
        <taxon>Trebouxiophyceae</taxon>
        <taxon>Trebouxiophyceae incertae sedis</taxon>
        <taxon>Coccomyxaceae</taxon>
        <taxon>Coccomyxa</taxon>
    </lineage>
</organism>
<dbReference type="PANTHER" id="PTHR21818:SF0">
    <property type="entry name" value="FANCONI ANEMIA GROUP I PROTEIN"/>
    <property type="match status" value="1"/>
</dbReference>
<evidence type="ECO:0000313" key="6">
    <source>
        <dbReference type="EMBL" id="KAK9902043.1"/>
    </source>
</evidence>
<protein>
    <recommendedName>
        <fullName evidence="8">FANCI solenoid 4 domain-containing protein</fullName>
    </recommendedName>
</protein>
<feature type="region of interest" description="Disordered" evidence="1">
    <location>
        <begin position="988"/>
        <end position="1008"/>
    </location>
</feature>